<evidence type="ECO:0000256" key="3">
    <source>
        <dbReference type="ARBA" id="ARBA00007970"/>
    </source>
</evidence>
<feature type="domain" description="Aminotransferase class I/classII large" evidence="12">
    <location>
        <begin position="360"/>
        <end position="660"/>
    </location>
</feature>
<gene>
    <name evidence="13" type="ORF">SOCEGT47_046200</name>
</gene>
<dbReference type="InterPro" id="IPR015424">
    <property type="entry name" value="PyrdxlP-dep_Trfase"/>
</dbReference>
<keyword evidence="6" id="KW-0028">Amino-acid biosynthesis</keyword>
<evidence type="ECO:0000256" key="10">
    <source>
        <dbReference type="ARBA" id="ARBA00047481"/>
    </source>
</evidence>
<sequence length="678" mass="74223">MRSRRDIQALLDALLGGLEPPRPVVELARLPHVAGVYPIPPAASRVLALPTLLGAGALLNFSTPAPDAALLGALGEAAAAAGAAQILVPHVRRGEDSRALREAGYARVPAGHECVVRLMDAGDVDELLRARIGARQLRDLRRRERACEAELTWELLRAGDLRDRRAHAEALVALHEEHARRHGGGHNPYNRASLERLLASELAPRIRLVFRAERRGGEIVVAGLLLVSALGDGIYYLTQAIRRDHEAARKNLYVSTFYRLYHEARRLRMDWVHLGRGGVDRKRRLGADLFLPLDHWIWSGDEAARRELASLGGPPPVDDEPSRHARPTVRSAPIPGPLRERGRPRLDEIDLSSNTNAWLGGCARYPDVDQPELKRRYLEITAEVDRARGAAELPRLSAENVLFTSGGVDAVLLLLLAFAEPGDVVCTTPPTFEAYAHWARLLRLEVAAVPLRGPALNELDVAAMVRARPKLVFLCDPNNPVGSRLSPEQVLELAAAAPGLVILDEAYVEFSERPSYLGALAARPNLVLVRTLSKAFGLAGARCGITLAERSIVRALERVQVPFGFSSPAQAAVAARLADMGPVVDSWRAVRRERERMRAALEASPAIARVYPSEANFLLVQPRDPARMRALLARENLRVAEAGHVVPGSLRISVARPEANQRFLDLLSDPAMIRAQEL</sequence>
<accession>A0A4P2Q406</accession>
<dbReference type="GO" id="GO:0004400">
    <property type="term" value="F:histidinol-phosphate transaminase activity"/>
    <property type="evidence" value="ECO:0007669"/>
    <property type="project" value="UniProtKB-EC"/>
</dbReference>
<evidence type="ECO:0000256" key="2">
    <source>
        <dbReference type="ARBA" id="ARBA00005011"/>
    </source>
</evidence>
<dbReference type="GO" id="GO:0000105">
    <property type="term" value="P:L-histidine biosynthetic process"/>
    <property type="evidence" value="ECO:0007669"/>
    <property type="project" value="UniProtKB-KW"/>
</dbReference>
<dbReference type="Gene3D" id="3.40.640.10">
    <property type="entry name" value="Type I PLP-dependent aspartate aminotransferase-like (Major domain)"/>
    <property type="match status" value="1"/>
</dbReference>
<dbReference type="EMBL" id="CP012670">
    <property type="protein sequence ID" value="AUX24087.1"/>
    <property type="molecule type" value="Genomic_DNA"/>
</dbReference>
<dbReference type="CDD" id="cd00609">
    <property type="entry name" value="AAT_like"/>
    <property type="match status" value="1"/>
</dbReference>
<evidence type="ECO:0000256" key="1">
    <source>
        <dbReference type="ARBA" id="ARBA00001933"/>
    </source>
</evidence>
<dbReference type="SUPFAM" id="SSF55729">
    <property type="entry name" value="Acyl-CoA N-acyltransferases (Nat)"/>
    <property type="match status" value="1"/>
</dbReference>
<evidence type="ECO:0000256" key="4">
    <source>
        <dbReference type="ARBA" id="ARBA00012748"/>
    </source>
</evidence>
<dbReference type="AlphaFoldDB" id="A0A4P2Q406"/>
<evidence type="ECO:0000256" key="11">
    <source>
        <dbReference type="SAM" id="MobiDB-lite"/>
    </source>
</evidence>
<organism evidence="13 14">
    <name type="scientific">Sorangium cellulosum</name>
    <name type="common">Polyangium cellulosum</name>
    <dbReference type="NCBI Taxonomy" id="56"/>
    <lineage>
        <taxon>Bacteria</taxon>
        <taxon>Pseudomonadati</taxon>
        <taxon>Myxococcota</taxon>
        <taxon>Polyangia</taxon>
        <taxon>Polyangiales</taxon>
        <taxon>Polyangiaceae</taxon>
        <taxon>Sorangium</taxon>
    </lineage>
</organism>
<dbReference type="InterPro" id="IPR004839">
    <property type="entry name" value="Aminotransferase_I/II_large"/>
</dbReference>
<dbReference type="SUPFAM" id="SSF53383">
    <property type="entry name" value="PLP-dependent transferases"/>
    <property type="match status" value="1"/>
</dbReference>
<evidence type="ECO:0000256" key="5">
    <source>
        <dbReference type="ARBA" id="ARBA00022576"/>
    </source>
</evidence>
<dbReference type="InterPro" id="IPR001917">
    <property type="entry name" value="Aminotrans_II_pyridoxalP_BS"/>
</dbReference>
<proteinExistence type="inferred from homology"/>
<comment type="pathway">
    <text evidence="2">Amino-acid biosynthesis; L-histidine biosynthesis; L-histidine from 5-phospho-alpha-D-ribose 1-diphosphate: step 7/9.</text>
</comment>
<evidence type="ECO:0000256" key="6">
    <source>
        <dbReference type="ARBA" id="ARBA00022605"/>
    </source>
</evidence>
<dbReference type="InterPro" id="IPR015421">
    <property type="entry name" value="PyrdxlP-dep_Trfase_major"/>
</dbReference>
<name>A0A4P2Q406_SORCE</name>
<dbReference type="InterPro" id="IPR015422">
    <property type="entry name" value="PyrdxlP-dep_Trfase_small"/>
</dbReference>
<dbReference type="Pfam" id="PF00155">
    <property type="entry name" value="Aminotran_1_2"/>
    <property type="match status" value="1"/>
</dbReference>
<dbReference type="InterPro" id="IPR016181">
    <property type="entry name" value="Acyl_CoA_acyltransferase"/>
</dbReference>
<evidence type="ECO:0000256" key="8">
    <source>
        <dbReference type="ARBA" id="ARBA00022898"/>
    </source>
</evidence>
<dbReference type="Gene3D" id="3.90.1150.10">
    <property type="entry name" value="Aspartate Aminotransferase, domain 1"/>
    <property type="match status" value="1"/>
</dbReference>
<dbReference type="PANTHER" id="PTHR43643">
    <property type="entry name" value="HISTIDINOL-PHOSPHATE AMINOTRANSFERASE 2"/>
    <property type="match status" value="1"/>
</dbReference>
<keyword evidence="5 13" id="KW-0032">Aminotransferase</keyword>
<comment type="catalytic activity">
    <reaction evidence="10">
        <text>L-histidinol phosphate + 2-oxoglutarate = 3-(imidazol-4-yl)-2-oxopropyl phosphate + L-glutamate</text>
        <dbReference type="Rhea" id="RHEA:23744"/>
        <dbReference type="ChEBI" id="CHEBI:16810"/>
        <dbReference type="ChEBI" id="CHEBI:29985"/>
        <dbReference type="ChEBI" id="CHEBI:57766"/>
        <dbReference type="ChEBI" id="CHEBI:57980"/>
        <dbReference type="EC" id="2.6.1.9"/>
    </reaction>
</comment>
<evidence type="ECO:0000259" key="12">
    <source>
        <dbReference type="Pfam" id="PF00155"/>
    </source>
</evidence>
<dbReference type="OrthoDB" id="9813612at2"/>
<dbReference type="InterPro" id="IPR050106">
    <property type="entry name" value="HistidinolP_aminotransfase"/>
</dbReference>
<evidence type="ECO:0000256" key="9">
    <source>
        <dbReference type="ARBA" id="ARBA00023102"/>
    </source>
</evidence>
<keyword evidence="9" id="KW-0368">Histidine biosynthesis</keyword>
<dbReference type="GO" id="GO:0030170">
    <property type="term" value="F:pyridoxal phosphate binding"/>
    <property type="evidence" value="ECO:0007669"/>
    <property type="project" value="InterPro"/>
</dbReference>
<dbReference type="EC" id="2.6.1.9" evidence="4"/>
<evidence type="ECO:0000256" key="7">
    <source>
        <dbReference type="ARBA" id="ARBA00022679"/>
    </source>
</evidence>
<keyword evidence="7 13" id="KW-0808">Transferase</keyword>
<comment type="similarity">
    <text evidence="3">Belongs to the class-II pyridoxal-phosphate-dependent aminotransferase family. Histidinol-phosphate aminotransferase subfamily.</text>
</comment>
<dbReference type="Proteomes" id="UP000295781">
    <property type="component" value="Chromosome"/>
</dbReference>
<feature type="region of interest" description="Disordered" evidence="11">
    <location>
        <begin position="308"/>
        <end position="344"/>
    </location>
</feature>
<evidence type="ECO:0000313" key="13">
    <source>
        <dbReference type="EMBL" id="AUX24087.1"/>
    </source>
</evidence>
<protein>
    <recommendedName>
        <fullName evidence="4">histidinol-phosphate transaminase</fullName>
        <ecNumber evidence="4">2.6.1.9</ecNumber>
    </recommendedName>
</protein>
<reference evidence="13 14" key="1">
    <citation type="submission" date="2015-09" db="EMBL/GenBank/DDBJ databases">
        <title>Sorangium comparison.</title>
        <authorList>
            <person name="Zaburannyi N."/>
            <person name="Bunk B."/>
            <person name="Overmann J."/>
            <person name="Mueller R."/>
        </authorList>
    </citation>
    <scope>NUCLEOTIDE SEQUENCE [LARGE SCALE GENOMIC DNA]</scope>
    <source>
        <strain evidence="13 14">So ceGT47</strain>
    </source>
</reference>
<evidence type="ECO:0000313" key="14">
    <source>
        <dbReference type="Proteomes" id="UP000295781"/>
    </source>
</evidence>
<comment type="cofactor">
    <cofactor evidence="1">
        <name>pyridoxal 5'-phosphate</name>
        <dbReference type="ChEBI" id="CHEBI:597326"/>
    </cofactor>
</comment>
<dbReference type="PROSITE" id="PS00599">
    <property type="entry name" value="AA_TRANSFER_CLASS_2"/>
    <property type="match status" value="1"/>
</dbReference>
<dbReference type="RefSeq" id="WP_129349713.1">
    <property type="nucleotide sequence ID" value="NZ_CP012670.1"/>
</dbReference>
<dbReference type="PANTHER" id="PTHR43643:SF6">
    <property type="entry name" value="HISTIDINOL-PHOSPHATE AMINOTRANSFERASE"/>
    <property type="match status" value="1"/>
</dbReference>
<keyword evidence="8" id="KW-0663">Pyridoxal phosphate</keyword>